<dbReference type="PANTHER" id="PTHR47210">
    <property type="entry name" value="MEDIATOR OF RNA POLYMERASE II TRANSCRIPTION SUBUNIT 26C-RELATED"/>
    <property type="match status" value="1"/>
</dbReference>
<protein>
    <submittedName>
        <fullName evidence="7">Probable mediator of RNA polymerase II transcription subunit 26c isoform X1</fullName>
    </submittedName>
</protein>
<dbReference type="OrthoDB" id="550309at2759"/>
<feature type="compositionally biased region" description="Polar residues" evidence="4">
    <location>
        <begin position="225"/>
        <end position="254"/>
    </location>
</feature>
<evidence type="ECO:0000259" key="5">
    <source>
        <dbReference type="PROSITE" id="PS51319"/>
    </source>
</evidence>
<dbReference type="Pfam" id="PF08711">
    <property type="entry name" value="Med26"/>
    <property type="match status" value="1"/>
</dbReference>
<dbReference type="InterPro" id="IPR035441">
    <property type="entry name" value="TFIIS/LEDGF_dom_sf"/>
</dbReference>
<organism evidence="6 7">
    <name type="scientific">Phoenix dactylifera</name>
    <name type="common">Date palm</name>
    <dbReference type="NCBI Taxonomy" id="42345"/>
    <lineage>
        <taxon>Eukaryota</taxon>
        <taxon>Viridiplantae</taxon>
        <taxon>Streptophyta</taxon>
        <taxon>Embryophyta</taxon>
        <taxon>Tracheophyta</taxon>
        <taxon>Spermatophyta</taxon>
        <taxon>Magnoliopsida</taxon>
        <taxon>Liliopsida</taxon>
        <taxon>Arecaceae</taxon>
        <taxon>Coryphoideae</taxon>
        <taxon>Phoeniceae</taxon>
        <taxon>Phoenix</taxon>
    </lineage>
</organism>
<evidence type="ECO:0000256" key="3">
    <source>
        <dbReference type="PROSITE-ProRule" id="PRU00649"/>
    </source>
</evidence>
<dbReference type="AlphaFoldDB" id="A0A8B7BS28"/>
<feature type="region of interest" description="Disordered" evidence="4">
    <location>
        <begin position="324"/>
        <end position="352"/>
    </location>
</feature>
<dbReference type="PANTHER" id="PTHR47210:SF1">
    <property type="entry name" value="MEDIATOR OF RNA POLYMERASE II TRANSCRIPTION SUBUNIT 26C-RELATED"/>
    <property type="match status" value="1"/>
</dbReference>
<feature type="region of interest" description="Disordered" evidence="4">
    <location>
        <begin position="210"/>
        <end position="289"/>
    </location>
</feature>
<dbReference type="KEGG" id="pda:103703180"/>
<dbReference type="SMART" id="SM00509">
    <property type="entry name" value="TFS2N"/>
    <property type="match status" value="1"/>
</dbReference>
<sequence length="352" mass="38766">MDAEDLRRVMRSTGVDLWALIEAAIDVAATDHGKELRARRDGIVERLYATRPRAADRCGNCAPAAGNGGGAAGREAASQARGGVEGKGSMSPAARKRAETASPPSMNGEETEGQDYARDDRRPIDEQTKILAIKEFLDDPDQSDDSLVSLLQNLADMEITFQALKETDIGRIVNGFRKHPSFEVRQLVKQLVRRWKDLVDEWVKSNSAGDAAYITDGDSPLQIPVKNNNQNGHQQASEFGFSTNPHNGYASSERNGGELMEPKAKPAPRKEAAAKPNHSSPPSAPSPAVRKSVYYQTILNGNYLNFSNYYFVIRVRPRRTACSIPRDSLPRGDASMRTTRKLRTRKSNGPFR</sequence>
<gene>
    <name evidence="7" type="primary">LOC103703180</name>
</gene>
<comment type="subcellular location">
    <subcellularLocation>
        <location evidence="1 3">Nucleus</location>
    </subcellularLocation>
</comment>
<name>A0A8B7BS28_PHODC</name>
<feature type="region of interest" description="Disordered" evidence="4">
    <location>
        <begin position="57"/>
        <end position="122"/>
    </location>
</feature>
<feature type="compositionally biased region" description="Low complexity" evidence="4">
    <location>
        <begin position="73"/>
        <end position="82"/>
    </location>
</feature>
<keyword evidence="6" id="KW-1185">Reference proteome</keyword>
<keyword evidence="2 3" id="KW-0539">Nucleus</keyword>
<feature type="domain" description="TFIIS N-terminal" evidence="5">
    <location>
        <begin position="128"/>
        <end position="202"/>
    </location>
</feature>
<dbReference type="InterPro" id="IPR044790">
    <property type="entry name" value="MD26C-like"/>
</dbReference>
<dbReference type="CDD" id="cd00183">
    <property type="entry name" value="TFIIS_I"/>
    <property type="match status" value="1"/>
</dbReference>
<reference evidence="6" key="1">
    <citation type="journal article" date="2019" name="Nat. Commun.">
        <title>Genome-wide association mapping of date palm fruit traits.</title>
        <authorList>
            <person name="Hazzouri K.M."/>
            <person name="Gros-Balthazard M."/>
            <person name="Flowers J.M."/>
            <person name="Copetti D."/>
            <person name="Lemansour A."/>
            <person name="Lebrun M."/>
            <person name="Masmoudi K."/>
            <person name="Ferrand S."/>
            <person name="Dhar M.I."/>
            <person name="Fresquez Z.A."/>
            <person name="Rosas U."/>
            <person name="Zhang J."/>
            <person name="Talag J."/>
            <person name="Lee S."/>
            <person name="Kudrna D."/>
            <person name="Powell R.F."/>
            <person name="Leitch I.J."/>
            <person name="Krueger R.R."/>
            <person name="Wing R.A."/>
            <person name="Amiri K.M.A."/>
            <person name="Purugganan M.D."/>
        </authorList>
    </citation>
    <scope>NUCLEOTIDE SEQUENCE [LARGE SCALE GENOMIC DNA]</scope>
    <source>
        <strain evidence="6">cv. Khalas</strain>
    </source>
</reference>
<dbReference type="GeneID" id="103703180"/>
<accession>A0A8B7BS28</accession>
<dbReference type="InterPro" id="IPR003617">
    <property type="entry name" value="TFIIS/CRSP70_N_sub"/>
</dbReference>
<evidence type="ECO:0000313" key="6">
    <source>
        <dbReference type="Proteomes" id="UP000228380"/>
    </source>
</evidence>
<evidence type="ECO:0000256" key="2">
    <source>
        <dbReference type="ARBA" id="ARBA00023242"/>
    </source>
</evidence>
<dbReference type="Gene3D" id="1.20.930.10">
    <property type="entry name" value="Conserved domain common to transcription factors TFIIS, elongin A, CRSP70"/>
    <property type="match status" value="1"/>
</dbReference>
<dbReference type="InterPro" id="IPR017923">
    <property type="entry name" value="TFIIS_N"/>
</dbReference>
<dbReference type="RefSeq" id="XP_008784172.2">
    <property type="nucleotide sequence ID" value="XM_008785950.4"/>
</dbReference>
<proteinExistence type="predicted"/>
<dbReference type="PROSITE" id="PS51319">
    <property type="entry name" value="TFIIS_N"/>
    <property type="match status" value="1"/>
</dbReference>
<dbReference type="SUPFAM" id="SSF47676">
    <property type="entry name" value="Conserved domain common to transcription factors TFIIS, elongin A, CRSP70"/>
    <property type="match status" value="1"/>
</dbReference>
<evidence type="ECO:0000256" key="1">
    <source>
        <dbReference type="ARBA" id="ARBA00004123"/>
    </source>
</evidence>
<evidence type="ECO:0000313" key="7">
    <source>
        <dbReference type="RefSeq" id="XP_008784172.2"/>
    </source>
</evidence>
<dbReference type="GO" id="GO:0005634">
    <property type="term" value="C:nucleus"/>
    <property type="evidence" value="ECO:0007669"/>
    <property type="project" value="UniProtKB-SubCell"/>
</dbReference>
<evidence type="ECO:0000256" key="4">
    <source>
        <dbReference type="SAM" id="MobiDB-lite"/>
    </source>
</evidence>
<feature type="compositionally biased region" description="Basic and acidic residues" evidence="4">
    <location>
        <begin position="260"/>
        <end position="273"/>
    </location>
</feature>
<dbReference type="Proteomes" id="UP000228380">
    <property type="component" value="Chromosome 10"/>
</dbReference>
<reference evidence="7" key="2">
    <citation type="submission" date="2025-08" db="UniProtKB">
        <authorList>
            <consortium name="RefSeq"/>
        </authorList>
    </citation>
    <scope>IDENTIFICATION</scope>
    <source>
        <tissue evidence="7">Young leaves</tissue>
    </source>
</reference>